<evidence type="ECO:0000313" key="1">
    <source>
        <dbReference type="EMBL" id="DAE23580.1"/>
    </source>
</evidence>
<proteinExistence type="predicted"/>
<name>A0A8S5QY43_9CAUD</name>
<protein>
    <submittedName>
        <fullName evidence="1">Uncharacterized protein</fullName>
    </submittedName>
</protein>
<organism evidence="1">
    <name type="scientific">Myoviridae sp. ctyWv1</name>
    <dbReference type="NCBI Taxonomy" id="2826718"/>
    <lineage>
        <taxon>Viruses</taxon>
        <taxon>Duplodnaviria</taxon>
        <taxon>Heunggongvirae</taxon>
        <taxon>Uroviricota</taxon>
        <taxon>Caudoviricetes</taxon>
    </lineage>
</organism>
<sequence>MSCQYTRGKGVCFHSKKEKNNRLYESGECNRTAVGSSIREAHGP</sequence>
<accession>A0A8S5QY43</accession>
<dbReference type="EMBL" id="BK015755">
    <property type="protein sequence ID" value="DAE23580.1"/>
    <property type="molecule type" value="Genomic_DNA"/>
</dbReference>
<reference evidence="1" key="1">
    <citation type="journal article" date="2021" name="Proc. Natl. Acad. Sci. U.S.A.">
        <title>A Catalog of Tens of Thousands of Viruses from Human Metagenomes Reveals Hidden Associations with Chronic Diseases.</title>
        <authorList>
            <person name="Tisza M.J."/>
            <person name="Buck C.B."/>
        </authorList>
    </citation>
    <scope>NUCLEOTIDE SEQUENCE</scope>
    <source>
        <strain evidence="1">CtyWv1</strain>
    </source>
</reference>